<gene>
    <name evidence="6" type="ORF">P5G50_18025</name>
</gene>
<dbReference type="Pfam" id="PF01408">
    <property type="entry name" value="GFO_IDH_MocA"/>
    <property type="match status" value="1"/>
</dbReference>
<evidence type="ECO:0000313" key="6">
    <source>
        <dbReference type="EMBL" id="MDN4616351.1"/>
    </source>
</evidence>
<reference evidence="6" key="1">
    <citation type="submission" date="2023-06" db="EMBL/GenBank/DDBJ databases">
        <title>MT1 and MT2 Draft Genomes of Novel Species.</title>
        <authorList>
            <person name="Venkateswaran K."/>
        </authorList>
    </citation>
    <scope>NUCLEOTIDE SEQUENCE</scope>
    <source>
        <strain evidence="6">F6_8S_P_1B</strain>
    </source>
</reference>
<dbReference type="Gene3D" id="3.30.360.10">
    <property type="entry name" value="Dihydrodipicolinate Reductase, domain 2"/>
    <property type="match status" value="1"/>
</dbReference>
<protein>
    <submittedName>
        <fullName evidence="6">Gfo/Idh/MocA family oxidoreductase</fullName>
    </submittedName>
</protein>
<feature type="domain" description="GFO/IDH/MocA-like oxidoreductase" evidence="5">
    <location>
        <begin position="136"/>
        <end position="251"/>
    </location>
</feature>
<dbReference type="InterPro" id="IPR000683">
    <property type="entry name" value="Gfo/Idh/MocA-like_OxRdtase_N"/>
</dbReference>
<evidence type="ECO:0000259" key="5">
    <source>
        <dbReference type="Pfam" id="PF22725"/>
    </source>
</evidence>
<dbReference type="InterPro" id="IPR050984">
    <property type="entry name" value="Gfo/Idh/MocA_domain"/>
</dbReference>
<keyword evidence="7" id="KW-1185">Reference proteome</keyword>
<feature type="domain" description="Gfo/Idh/MocA-like oxidoreductase N-terminal" evidence="4">
    <location>
        <begin position="6"/>
        <end position="117"/>
    </location>
</feature>
<proteinExistence type="inferred from homology"/>
<keyword evidence="3" id="KW-0520">NAD</keyword>
<evidence type="ECO:0000313" key="7">
    <source>
        <dbReference type="Proteomes" id="UP001174208"/>
    </source>
</evidence>
<dbReference type="Gene3D" id="3.40.50.720">
    <property type="entry name" value="NAD(P)-binding Rossmann-like Domain"/>
    <property type="match status" value="1"/>
</dbReference>
<dbReference type="PANTHER" id="PTHR22604:SF105">
    <property type="entry name" value="TRANS-1,2-DIHYDROBENZENE-1,2-DIOL DEHYDROGENASE"/>
    <property type="match status" value="1"/>
</dbReference>
<dbReference type="EMBL" id="JAROCF010000001">
    <property type="protein sequence ID" value="MDN4616351.1"/>
    <property type="molecule type" value="Genomic_DNA"/>
</dbReference>
<dbReference type="InterPro" id="IPR036291">
    <property type="entry name" value="NAD(P)-bd_dom_sf"/>
</dbReference>
<dbReference type="SUPFAM" id="SSF51735">
    <property type="entry name" value="NAD(P)-binding Rossmann-fold domains"/>
    <property type="match status" value="1"/>
</dbReference>
<dbReference type="RefSeq" id="WP_301209531.1">
    <property type="nucleotide sequence ID" value="NZ_JAROCF010000001.1"/>
</dbReference>
<dbReference type="PANTHER" id="PTHR22604">
    <property type="entry name" value="OXIDOREDUCTASES"/>
    <property type="match status" value="1"/>
</dbReference>
<dbReference type="InterPro" id="IPR055170">
    <property type="entry name" value="GFO_IDH_MocA-like_dom"/>
</dbReference>
<dbReference type="Pfam" id="PF22725">
    <property type="entry name" value="GFO_IDH_MocA_C3"/>
    <property type="match status" value="1"/>
</dbReference>
<organism evidence="6 7">
    <name type="scientific">Leifsonia williamsii</name>
    <dbReference type="NCBI Taxonomy" id="3035919"/>
    <lineage>
        <taxon>Bacteria</taxon>
        <taxon>Bacillati</taxon>
        <taxon>Actinomycetota</taxon>
        <taxon>Actinomycetes</taxon>
        <taxon>Micrococcales</taxon>
        <taxon>Microbacteriaceae</taxon>
        <taxon>Leifsonia</taxon>
    </lineage>
</organism>
<keyword evidence="2" id="KW-0560">Oxidoreductase</keyword>
<dbReference type="SUPFAM" id="SSF55347">
    <property type="entry name" value="Glyceraldehyde-3-phosphate dehydrogenase-like, C-terminal domain"/>
    <property type="match status" value="1"/>
</dbReference>
<comment type="caution">
    <text evidence="6">The sequence shown here is derived from an EMBL/GenBank/DDBJ whole genome shotgun (WGS) entry which is preliminary data.</text>
</comment>
<sequence length="331" mass="35893">MSAQRIRVGIIGAARVAPSALLRPAAEVDGVTVTSVASRDQARARSFARRHAIARALASYEDLLNDEEVDAVYIATPAAHHARWIMAAIAAGKHVLCEKPFTSNATSARAVEAAALDAPGLVVMEAYHSAYHPFQQRLRDVIASGDLGTVVSARATFAIPLISRKAIQWNPALGGGGLLDVGYYPLRQLRELFGEPERILESRAWAKDGVDRRFEATMLFPHGVQTQVVSAIWSHRVLASHLEVVGDRGRLQASWPYHPQSGTRMVVESGQSRRKEVADRRPTYAFQLEAFRDAIRSGVPPITGPAQAAAQLKAIDDLYGAAGLRPRASIN</sequence>
<evidence type="ECO:0000256" key="1">
    <source>
        <dbReference type="ARBA" id="ARBA00010928"/>
    </source>
</evidence>
<evidence type="ECO:0000256" key="3">
    <source>
        <dbReference type="ARBA" id="ARBA00023027"/>
    </source>
</evidence>
<dbReference type="Proteomes" id="UP001174208">
    <property type="component" value="Unassembled WGS sequence"/>
</dbReference>
<name>A0ABT8KHV0_9MICO</name>
<evidence type="ECO:0000256" key="2">
    <source>
        <dbReference type="ARBA" id="ARBA00023002"/>
    </source>
</evidence>
<accession>A0ABT8KHV0</accession>
<comment type="similarity">
    <text evidence="1">Belongs to the Gfo/Idh/MocA family.</text>
</comment>
<evidence type="ECO:0000259" key="4">
    <source>
        <dbReference type="Pfam" id="PF01408"/>
    </source>
</evidence>